<gene>
    <name evidence="1" type="ORF">D9758_001042</name>
</gene>
<reference evidence="1 2" key="1">
    <citation type="journal article" date="2020" name="ISME J.">
        <title>Uncovering the hidden diversity of litter-decomposition mechanisms in mushroom-forming fungi.</title>
        <authorList>
            <person name="Floudas D."/>
            <person name="Bentzer J."/>
            <person name="Ahren D."/>
            <person name="Johansson T."/>
            <person name="Persson P."/>
            <person name="Tunlid A."/>
        </authorList>
    </citation>
    <scope>NUCLEOTIDE SEQUENCE [LARGE SCALE GENOMIC DNA]</scope>
    <source>
        <strain evidence="1 2">CBS 291.85</strain>
    </source>
</reference>
<dbReference type="OrthoDB" id="3358904at2759"/>
<comment type="caution">
    <text evidence="1">The sequence shown here is derived from an EMBL/GenBank/DDBJ whole genome shotgun (WGS) entry which is preliminary data.</text>
</comment>
<organism evidence="1 2">
    <name type="scientific">Tetrapyrgos nigripes</name>
    <dbReference type="NCBI Taxonomy" id="182062"/>
    <lineage>
        <taxon>Eukaryota</taxon>
        <taxon>Fungi</taxon>
        <taxon>Dikarya</taxon>
        <taxon>Basidiomycota</taxon>
        <taxon>Agaricomycotina</taxon>
        <taxon>Agaricomycetes</taxon>
        <taxon>Agaricomycetidae</taxon>
        <taxon>Agaricales</taxon>
        <taxon>Marasmiineae</taxon>
        <taxon>Marasmiaceae</taxon>
        <taxon>Tetrapyrgos</taxon>
    </lineage>
</organism>
<dbReference type="Proteomes" id="UP000559256">
    <property type="component" value="Unassembled WGS sequence"/>
</dbReference>
<dbReference type="EMBL" id="JAACJM010000012">
    <property type="protein sequence ID" value="KAF5370115.1"/>
    <property type="molecule type" value="Genomic_DNA"/>
</dbReference>
<evidence type="ECO:0000313" key="1">
    <source>
        <dbReference type="EMBL" id="KAF5370115.1"/>
    </source>
</evidence>
<sequence length="160" mass="17936">MDSLHIAPSLSTIMAATNDSEFPELHPEQNPPTDYGIFVISTMKRMPPHRIDQTILRKCIGLSPSYLIADTCMNPEHGVSTWFVGFSRLIDLVVALHAKNELEIETMNAASRACSECWSVAGCWRGLEECREGVKKVALKLQRLLDENGRTYKGERVYAP</sequence>
<name>A0A8H5LU53_9AGAR</name>
<keyword evidence="2" id="KW-1185">Reference proteome</keyword>
<evidence type="ECO:0000313" key="2">
    <source>
        <dbReference type="Proteomes" id="UP000559256"/>
    </source>
</evidence>
<accession>A0A8H5LU53</accession>
<protein>
    <submittedName>
        <fullName evidence="1">Uncharacterized protein</fullName>
    </submittedName>
</protein>
<proteinExistence type="predicted"/>
<dbReference type="AlphaFoldDB" id="A0A8H5LU53"/>